<dbReference type="InterPro" id="IPR056298">
    <property type="entry name" value="AlkZ-rel"/>
</dbReference>
<organism evidence="1 2">
    <name type="scientific">Sodaliphilus pleomorphus</name>
    <dbReference type="NCBI Taxonomy" id="2606626"/>
    <lineage>
        <taxon>Bacteria</taxon>
        <taxon>Pseudomonadati</taxon>
        <taxon>Bacteroidota</taxon>
        <taxon>Bacteroidia</taxon>
        <taxon>Bacteroidales</taxon>
        <taxon>Muribaculaceae</taxon>
        <taxon>Sodaliphilus</taxon>
    </lineage>
</organism>
<dbReference type="AlphaFoldDB" id="A0A6L5XGW2"/>
<evidence type="ECO:0000313" key="2">
    <source>
        <dbReference type="Proteomes" id="UP000483362"/>
    </source>
</evidence>
<dbReference type="EMBL" id="VULT01000038">
    <property type="protein sequence ID" value="MSS18784.1"/>
    <property type="molecule type" value="Genomic_DNA"/>
</dbReference>
<evidence type="ECO:0000313" key="1">
    <source>
        <dbReference type="EMBL" id="MSS18784.1"/>
    </source>
</evidence>
<accession>A0A6L5XGW2</accession>
<name>A0A6L5XGW2_9BACT</name>
<reference evidence="1 2" key="1">
    <citation type="submission" date="2019-08" db="EMBL/GenBank/DDBJ databases">
        <title>In-depth cultivation of the pig gut microbiome towards novel bacterial diversity and tailored functional studies.</title>
        <authorList>
            <person name="Wylensek D."/>
            <person name="Hitch T.C.A."/>
            <person name="Clavel T."/>
        </authorList>
    </citation>
    <scope>NUCLEOTIDE SEQUENCE [LARGE SCALE GENOMIC DNA]</scope>
    <source>
        <strain evidence="1 2">Oil-RF-744-WCA-WT-10</strain>
    </source>
</reference>
<comment type="caution">
    <text evidence="1">The sequence shown here is derived from an EMBL/GenBank/DDBJ whole genome shotgun (WGS) entry which is preliminary data.</text>
</comment>
<keyword evidence="2" id="KW-1185">Reference proteome</keyword>
<protein>
    <submittedName>
        <fullName evidence="1">Uncharacterized protein</fullName>
    </submittedName>
</protein>
<dbReference type="Pfam" id="PF24741">
    <property type="entry name" value="AlkZ-rel"/>
    <property type="match status" value="1"/>
</dbReference>
<gene>
    <name evidence="1" type="ORF">FYJ29_13610</name>
</gene>
<sequence>MYTPVTIHHMHDMERLIASCGFMPFFANAIPGFSIWENTPQELRFNDDADGPWEWKGPVILNGAFAYGKLLRGKAMYVTLDWYKHLANWRRAHTQPSRQELKVLDTIRQHGSLLTTELRRLCGYSYPRQAREDNPLLRESQRLTQKLKRTPRIEGLETCLTRLQMGTYLVVADFEYKIDKTGRRYGWGVARYCRPEDFFGPEALQAGCSPAESRERIARHLVEMLPGIETQQVDAIIG</sequence>
<dbReference type="Proteomes" id="UP000483362">
    <property type="component" value="Unassembled WGS sequence"/>
</dbReference>
<dbReference type="RefSeq" id="WP_154328722.1">
    <property type="nucleotide sequence ID" value="NZ_CP045696.1"/>
</dbReference>
<proteinExistence type="predicted"/>